<dbReference type="GO" id="GO:0016410">
    <property type="term" value="F:N-acyltransferase activity"/>
    <property type="evidence" value="ECO:0007669"/>
    <property type="project" value="TreeGrafter"/>
</dbReference>
<keyword evidence="3" id="KW-0378">Hydrolase</keyword>
<keyword evidence="7" id="KW-1185">Reference proteome</keyword>
<feature type="non-terminal residue" evidence="6">
    <location>
        <position position="1"/>
    </location>
</feature>
<evidence type="ECO:0000256" key="3">
    <source>
        <dbReference type="ARBA" id="ARBA00022801"/>
    </source>
</evidence>
<dbReference type="Gene3D" id="3.90.1720.10">
    <property type="entry name" value="endopeptidase domain like (from Nostoc punctiforme)"/>
    <property type="match status" value="1"/>
</dbReference>
<dbReference type="Pfam" id="PF04970">
    <property type="entry name" value="LRAT"/>
    <property type="match status" value="1"/>
</dbReference>
<evidence type="ECO:0000313" key="7">
    <source>
        <dbReference type="Proteomes" id="UP001328107"/>
    </source>
</evidence>
<organism evidence="6 7">
    <name type="scientific">Pristionchus mayeri</name>
    <dbReference type="NCBI Taxonomy" id="1317129"/>
    <lineage>
        <taxon>Eukaryota</taxon>
        <taxon>Metazoa</taxon>
        <taxon>Ecdysozoa</taxon>
        <taxon>Nematoda</taxon>
        <taxon>Chromadorea</taxon>
        <taxon>Rhabditida</taxon>
        <taxon>Rhabditina</taxon>
        <taxon>Diplogasteromorpha</taxon>
        <taxon>Diplogasteroidea</taxon>
        <taxon>Neodiplogasteridae</taxon>
        <taxon>Pristionchus</taxon>
    </lineage>
</organism>
<dbReference type="GO" id="GO:0070292">
    <property type="term" value="P:N-acylphosphatidylethanolamine metabolic process"/>
    <property type="evidence" value="ECO:0007669"/>
    <property type="project" value="TreeGrafter"/>
</dbReference>
<protein>
    <recommendedName>
        <fullName evidence="5">LRAT domain-containing protein</fullName>
    </recommendedName>
</protein>
<dbReference type="InterPro" id="IPR051496">
    <property type="entry name" value="H-rev107_PLA/AT"/>
</dbReference>
<evidence type="ECO:0000259" key="5">
    <source>
        <dbReference type="Pfam" id="PF04970"/>
    </source>
</evidence>
<proteinExistence type="inferred from homology"/>
<dbReference type="EMBL" id="BTRK01000005">
    <property type="protein sequence ID" value="GMR55144.1"/>
    <property type="molecule type" value="Genomic_DNA"/>
</dbReference>
<keyword evidence="2" id="KW-0808">Transferase</keyword>
<dbReference type="PANTHER" id="PTHR13943">
    <property type="entry name" value="HRAS-LIKE SUPPRESSOR - RELATED"/>
    <property type="match status" value="1"/>
</dbReference>
<evidence type="ECO:0000313" key="6">
    <source>
        <dbReference type="EMBL" id="GMR55144.1"/>
    </source>
</evidence>
<dbReference type="GO" id="GO:0005737">
    <property type="term" value="C:cytoplasm"/>
    <property type="evidence" value="ECO:0007669"/>
    <property type="project" value="TreeGrafter"/>
</dbReference>
<sequence>LISDYMLWRDLVKILKPGDLIEFSRGNSSSLRNGLYHHWAVYMGIHKGVHQVLHYSNENLSGTTRMAIGEISGNVEISYSSLKTRNR</sequence>
<gene>
    <name evidence="6" type="ORF">PMAYCL1PPCAC_25339</name>
</gene>
<dbReference type="GO" id="GO:0008970">
    <property type="term" value="F:phospholipase A1 activity"/>
    <property type="evidence" value="ECO:0007669"/>
    <property type="project" value="TreeGrafter"/>
</dbReference>
<dbReference type="InterPro" id="IPR007053">
    <property type="entry name" value="LRAT_dom"/>
</dbReference>
<feature type="domain" description="LRAT" evidence="5">
    <location>
        <begin position="15"/>
        <end position="83"/>
    </location>
</feature>
<comment type="similarity">
    <text evidence="1">Belongs to the H-rev107 family.</text>
</comment>
<evidence type="ECO:0000256" key="4">
    <source>
        <dbReference type="ARBA" id="ARBA00023098"/>
    </source>
</evidence>
<comment type="caution">
    <text evidence="6">The sequence shown here is derived from an EMBL/GenBank/DDBJ whole genome shotgun (WGS) entry which is preliminary data.</text>
</comment>
<name>A0AAN5D2H5_9BILA</name>
<feature type="non-terminal residue" evidence="6">
    <location>
        <position position="87"/>
    </location>
</feature>
<accession>A0AAN5D2H5</accession>
<dbReference type="GO" id="GO:0004623">
    <property type="term" value="F:phospholipase A2 activity"/>
    <property type="evidence" value="ECO:0007669"/>
    <property type="project" value="TreeGrafter"/>
</dbReference>
<keyword evidence="4" id="KW-0443">Lipid metabolism</keyword>
<reference evidence="7" key="1">
    <citation type="submission" date="2022-10" db="EMBL/GenBank/DDBJ databases">
        <title>Genome assembly of Pristionchus species.</title>
        <authorList>
            <person name="Yoshida K."/>
            <person name="Sommer R.J."/>
        </authorList>
    </citation>
    <scope>NUCLEOTIDE SEQUENCE [LARGE SCALE GENOMIC DNA]</scope>
    <source>
        <strain evidence="7">RS5460</strain>
    </source>
</reference>
<dbReference type="Proteomes" id="UP001328107">
    <property type="component" value="Unassembled WGS sequence"/>
</dbReference>
<dbReference type="PANTHER" id="PTHR13943:SF77">
    <property type="entry name" value="LRAT DOMAIN-CONTAINING PROTEIN"/>
    <property type="match status" value="1"/>
</dbReference>
<dbReference type="AlphaFoldDB" id="A0AAN5D2H5"/>
<evidence type="ECO:0000256" key="1">
    <source>
        <dbReference type="ARBA" id="ARBA00007824"/>
    </source>
</evidence>
<evidence type="ECO:0000256" key="2">
    <source>
        <dbReference type="ARBA" id="ARBA00022679"/>
    </source>
</evidence>